<dbReference type="Proteomes" id="UP000550260">
    <property type="component" value="Unassembled WGS sequence"/>
</dbReference>
<reference evidence="1 2" key="1">
    <citation type="submission" date="2020-08" db="EMBL/GenBank/DDBJ databases">
        <title>Amycolatopsis echigonensis JCM 21831.</title>
        <authorList>
            <person name="Tedsree N."/>
            <person name="Kuncharoen N."/>
            <person name="Likhitwitayawuid K."/>
            <person name="Tanasupawat S."/>
        </authorList>
    </citation>
    <scope>NUCLEOTIDE SEQUENCE [LARGE SCALE GENOMIC DNA]</scope>
    <source>
        <strain evidence="1 2">JCM 21831</strain>
    </source>
</reference>
<dbReference type="EMBL" id="JACJHR010000001">
    <property type="protein sequence ID" value="MBB2497541.1"/>
    <property type="molecule type" value="Genomic_DNA"/>
</dbReference>
<organism evidence="1 2">
    <name type="scientific">Amycolatopsis echigonensis</name>
    <dbReference type="NCBI Taxonomy" id="2576905"/>
    <lineage>
        <taxon>Bacteria</taxon>
        <taxon>Bacillati</taxon>
        <taxon>Actinomycetota</taxon>
        <taxon>Actinomycetes</taxon>
        <taxon>Pseudonocardiales</taxon>
        <taxon>Pseudonocardiaceae</taxon>
        <taxon>Amycolatopsis</taxon>
    </lineage>
</organism>
<dbReference type="RefSeq" id="WP_183122545.1">
    <property type="nucleotide sequence ID" value="NZ_JACJHR010000001.1"/>
</dbReference>
<sequence>MALVESRSEWAGLDGYGLGDGFCGLFVGGLDPPEVVRRFGTAGGERMTFGEMNGLVAEYVAHTRCAAACLREGSRVEKRDTAVGK</sequence>
<name>A0A8E1VRI4_9PSEU</name>
<dbReference type="AlphaFoldDB" id="A0A8E1VRI4"/>
<gene>
    <name evidence="1" type="ORF">H5411_00090</name>
</gene>
<comment type="caution">
    <text evidence="1">The sequence shown here is derived from an EMBL/GenBank/DDBJ whole genome shotgun (WGS) entry which is preliminary data.</text>
</comment>
<evidence type="ECO:0000313" key="2">
    <source>
        <dbReference type="Proteomes" id="UP000550260"/>
    </source>
</evidence>
<evidence type="ECO:0000313" key="1">
    <source>
        <dbReference type="EMBL" id="MBB2497541.1"/>
    </source>
</evidence>
<proteinExistence type="predicted"/>
<accession>A0A8E1VRI4</accession>
<protein>
    <submittedName>
        <fullName evidence="1">Uncharacterized protein</fullName>
    </submittedName>
</protein>